<accession>A0AA97I6D3</accession>
<dbReference type="InterPro" id="IPR029044">
    <property type="entry name" value="Nucleotide-diphossugar_trans"/>
</dbReference>
<feature type="domain" description="Glycosyltransferase 2-like" evidence="1">
    <location>
        <begin position="7"/>
        <end position="131"/>
    </location>
</feature>
<dbReference type="Gene3D" id="3.90.550.10">
    <property type="entry name" value="Spore Coat Polysaccharide Biosynthesis Protein SpsA, Chain A"/>
    <property type="match status" value="1"/>
</dbReference>
<keyword evidence="3" id="KW-1185">Reference proteome</keyword>
<dbReference type="EMBL" id="CP118157">
    <property type="protein sequence ID" value="WOF24721.1"/>
    <property type="molecule type" value="Genomic_DNA"/>
</dbReference>
<dbReference type="Pfam" id="PF00535">
    <property type="entry name" value="Glycos_transf_2"/>
    <property type="match status" value="1"/>
</dbReference>
<dbReference type="PANTHER" id="PTHR22916:SF3">
    <property type="entry name" value="UDP-GLCNAC:BETAGAL BETA-1,3-N-ACETYLGLUCOSAMINYLTRANSFERASE-LIKE PROTEIN 1"/>
    <property type="match status" value="1"/>
</dbReference>
<dbReference type="InterPro" id="IPR001173">
    <property type="entry name" value="Glyco_trans_2-like"/>
</dbReference>
<dbReference type="CDD" id="cd00761">
    <property type="entry name" value="Glyco_tranf_GTA_type"/>
    <property type="match status" value="1"/>
</dbReference>
<protein>
    <submittedName>
        <fullName evidence="2">Glycosyltransferase family 2 protein</fullName>
    </submittedName>
</protein>
<dbReference type="AlphaFoldDB" id="A0AA97I6D3"/>
<organism evidence="2 3">
    <name type="scientific">Microbacterium betulae</name>
    <dbReference type="NCBI Taxonomy" id="2981139"/>
    <lineage>
        <taxon>Bacteria</taxon>
        <taxon>Bacillati</taxon>
        <taxon>Actinomycetota</taxon>
        <taxon>Actinomycetes</taxon>
        <taxon>Micrococcales</taxon>
        <taxon>Microbacteriaceae</taxon>
        <taxon>Microbacterium</taxon>
    </lineage>
</organism>
<dbReference type="Proteomes" id="UP001305498">
    <property type="component" value="Chromosome"/>
</dbReference>
<evidence type="ECO:0000313" key="2">
    <source>
        <dbReference type="EMBL" id="WOF24721.1"/>
    </source>
</evidence>
<dbReference type="GO" id="GO:0016758">
    <property type="term" value="F:hexosyltransferase activity"/>
    <property type="evidence" value="ECO:0007669"/>
    <property type="project" value="UniProtKB-ARBA"/>
</dbReference>
<evidence type="ECO:0000259" key="1">
    <source>
        <dbReference type="Pfam" id="PF00535"/>
    </source>
</evidence>
<gene>
    <name evidence="2" type="ORF">N8K70_07020</name>
</gene>
<evidence type="ECO:0000313" key="3">
    <source>
        <dbReference type="Proteomes" id="UP001305498"/>
    </source>
</evidence>
<dbReference type="PANTHER" id="PTHR22916">
    <property type="entry name" value="GLYCOSYLTRANSFERASE"/>
    <property type="match status" value="1"/>
</dbReference>
<name>A0AA97I6D3_9MICO</name>
<reference evidence="2 3" key="1">
    <citation type="submission" date="2023-02" db="EMBL/GenBank/DDBJ databases">
        <title>Microbacterium betulae sp. nov., isolated from birch wood.</title>
        <authorList>
            <person name="Pasciak M."/>
            <person name="Pawlik K.J."/>
            <person name="Martynowski D."/>
            <person name="Laczmanski L."/>
            <person name="Ciekot J."/>
            <person name="Szponar B."/>
            <person name="Wojcik-Fatla A."/>
            <person name="Mackiewicz B."/>
            <person name="Farian E."/>
            <person name="Cholewa G."/>
            <person name="Cholewa A."/>
            <person name="Dutkiewicz J."/>
        </authorList>
    </citation>
    <scope>NUCLEOTIDE SEQUENCE [LARGE SCALE GENOMIC DNA]</scope>
    <source>
        <strain evidence="2 3">AB</strain>
    </source>
</reference>
<dbReference type="SUPFAM" id="SSF53448">
    <property type="entry name" value="Nucleotide-diphospho-sugar transferases"/>
    <property type="match status" value="1"/>
</dbReference>
<sequence length="299" mass="32390">MRPPLVTVIVPGWNIAEFAPAALDSLRAQTLVAWRALLVDDGSGDGTGAVFARYADLDDRFRLVPHGRRRGLGAARNTALDLVETPYLGFLDADDVMTPRALELLVGSLEESGSDLAVGAYVRLRPDGDGYLPGPVQPWVAEATSPRRTGVTLDGHPEATGNVVAWSKVSRTAFWRAHGLRFPEGVLYEDQAVAQRMYTLARAFDVLPDVVVQWRVRADGTSITQREADGDVFLACLEAMRDGLAVLAAHDPARRARAGQILRMDVPRLQTIADAHPDASLRSRLAAFAHEVQALASPV</sequence>
<dbReference type="KEGG" id="mbet:N8K70_07020"/>
<proteinExistence type="predicted"/>